<dbReference type="GO" id="GO:0004709">
    <property type="term" value="F:MAP kinase kinase kinase activity"/>
    <property type="evidence" value="ECO:0007669"/>
    <property type="project" value="TreeGrafter"/>
</dbReference>
<dbReference type="GO" id="GO:0006955">
    <property type="term" value="P:immune response"/>
    <property type="evidence" value="ECO:0007669"/>
    <property type="project" value="TreeGrafter"/>
</dbReference>
<evidence type="ECO:0000256" key="5">
    <source>
        <dbReference type="ARBA" id="ARBA00022777"/>
    </source>
</evidence>
<accession>A0A814J267</accession>
<feature type="coiled-coil region" evidence="7">
    <location>
        <begin position="209"/>
        <end position="256"/>
    </location>
</feature>
<dbReference type="PANTHER" id="PTHR46716">
    <property type="entry name" value="MITOGEN-ACTIVATED PROTEIN KINASE KINASE KINASE 7"/>
    <property type="match status" value="1"/>
</dbReference>
<dbReference type="PANTHER" id="PTHR46716:SF1">
    <property type="entry name" value="MITOGEN-ACTIVATED PROTEIN KINASE KINASE KINASE 7"/>
    <property type="match status" value="1"/>
</dbReference>
<evidence type="ECO:0000256" key="4">
    <source>
        <dbReference type="ARBA" id="ARBA00022741"/>
    </source>
</evidence>
<keyword evidence="9" id="KW-1185">Reference proteome</keyword>
<protein>
    <submittedName>
        <fullName evidence="8">Uncharacterized protein</fullName>
    </submittedName>
</protein>
<keyword evidence="3" id="KW-0808">Transferase</keyword>
<comment type="similarity">
    <text evidence="1">Belongs to the protein kinase superfamily. STE Ser/Thr protein kinase family. MAP kinase kinase kinase subfamily.</text>
</comment>
<sequence>MLCVSANTIRPKPIKNCPRIFKLILERGMDNDPNKRPSMQLIFDIMKYLDNSFNKTPVKPLIENNEDEVVEDSIEVNENHDTIQTSREPAMIKTESHHNSSFLRSESKNSINKSQQNLIEDSYDHFKRDIPTRSTLNYSQSKILGHKRSKSYGNDYKNVVKVLEDEKDKLRLEINSHIETMLYDPLEPIDENKKSREIYDEHLKTIEIDNELQRKIAKLKAQKDQLEQAAQNIRLYNELMRQKSSLIIEITRLRNLENQTRRHN</sequence>
<evidence type="ECO:0000256" key="3">
    <source>
        <dbReference type="ARBA" id="ARBA00022679"/>
    </source>
</evidence>
<evidence type="ECO:0000313" key="8">
    <source>
        <dbReference type="EMBL" id="CAF1030892.1"/>
    </source>
</evidence>
<organism evidence="8 9">
    <name type="scientific">Brachionus calyciflorus</name>
    <dbReference type="NCBI Taxonomy" id="104777"/>
    <lineage>
        <taxon>Eukaryota</taxon>
        <taxon>Metazoa</taxon>
        <taxon>Spiralia</taxon>
        <taxon>Gnathifera</taxon>
        <taxon>Rotifera</taxon>
        <taxon>Eurotatoria</taxon>
        <taxon>Monogononta</taxon>
        <taxon>Pseudotrocha</taxon>
        <taxon>Ploima</taxon>
        <taxon>Brachionidae</taxon>
        <taxon>Brachionus</taxon>
    </lineage>
</organism>
<feature type="coiled-coil region" evidence="7">
    <location>
        <begin position="153"/>
        <end position="180"/>
    </location>
</feature>
<keyword evidence="7" id="KW-0175">Coiled coil</keyword>
<reference evidence="8" key="1">
    <citation type="submission" date="2021-02" db="EMBL/GenBank/DDBJ databases">
        <authorList>
            <person name="Nowell W R."/>
        </authorList>
    </citation>
    <scope>NUCLEOTIDE SEQUENCE</scope>
    <source>
        <strain evidence="8">Ploen Becks lab</strain>
    </source>
</reference>
<keyword evidence="2" id="KW-0723">Serine/threonine-protein kinase</keyword>
<evidence type="ECO:0000256" key="2">
    <source>
        <dbReference type="ARBA" id="ARBA00022527"/>
    </source>
</evidence>
<dbReference type="AlphaFoldDB" id="A0A814J267"/>
<name>A0A814J267_9BILA</name>
<keyword evidence="4" id="KW-0547">Nucleotide-binding</keyword>
<keyword evidence="6" id="KW-0067">ATP-binding</keyword>
<evidence type="ECO:0000313" key="9">
    <source>
        <dbReference type="Proteomes" id="UP000663879"/>
    </source>
</evidence>
<dbReference type="Proteomes" id="UP000663879">
    <property type="component" value="Unassembled WGS sequence"/>
</dbReference>
<dbReference type="OrthoDB" id="10261027at2759"/>
<dbReference type="GO" id="GO:0005524">
    <property type="term" value="F:ATP binding"/>
    <property type="evidence" value="ECO:0007669"/>
    <property type="project" value="UniProtKB-KW"/>
</dbReference>
<evidence type="ECO:0000256" key="1">
    <source>
        <dbReference type="ARBA" id="ARBA00006529"/>
    </source>
</evidence>
<comment type="caution">
    <text evidence="8">The sequence shown here is derived from an EMBL/GenBank/DDBJ whole genome shotgun (WGS) entry which is preliminary data.</text>
</comment>
<dbReference type="GO" id="GO:0007254">
    <property type="term" value="P:JNK cascade"/>
    <property type="evidence" value="ECO:0007669"/>
    <property type="project" value="TreeGrafter"/>
</dbReference>
<evidence type="ECO:0000256" key="6">
    <source>
        <dbReference type="ARBA" id="ARBA00022840"/>
    </source>
</evidence>
<gene>
    <name evidence="8" type="ORF">OXX778_LOCUS17857</name>
</gene>
<evidence type="ECO:0000256" key="7">
    <source>
        <dbReference type="SAM" id="Coils"/>
    </source>
</evidence>
<dbReference type="GO" id="GO:0043123">
    <property type="term" value="P:positive regulation of canonical NF-kappaB signal transduction"/>
    <property type="evidence" value="ECO:0007669"/>
    <property type="project" value="TreeGrafter"/>
</dbReference>
<proteinExistence type="inferred from homology"/>
<dbReference type="EMBL" id="CAJNOC010004704">
    <property type="protein sequence ID" value="CAF1030892.1"/>
    <property type="molecule type" value="Genomic_DNA"/>
</dbReference>
<keyword evidence="5" id="KW-0418">Kinase</keyword>